<dbReference type="KEGG" id="cput:CONPUDRAFT_164642"/>
<dbReference type="InterPro" id="IPR046520">
    <property type="entry name" value="DUF6697"/>
</dbReference>
<gene>
    <name evidence="3" type="ORF">CONPUDRAFT_164642</name>
</gene>
<evidence type="ECO:0000259" key="2">
    <source>
        <dbReference type="Pfam" id="PF20411"/>
    </source>
</evidence>
<accession>A0A5M3MS76</accession>
<protein>
    <recommendedName>
        <fullName evidence="2">DUF6697 domain-containing protein</fullName>
    </recommendedName>
</protein>
<dbReference type="EMBL" id="JH711577">
    <property type="protein sequence ID" value="EIW81927.1"/>
    <property type="molecule type" value="Genomic_DNA"/>
</dbReference>
<evidence type="ECO:0000313" key="4">
    <source>
        <dbReference type="Proteomes" id="UP000053558"/>
    </source>
</evidence>
<dbReference type="AlphaFoldDB" id="A0A5M3MS76"/>
<organism evidence="3 4">
    <name type="scientific">Coniophora puteana (strain RWD-64-598)</name>
    <name type="common">Brown rot fungus</name>
    <dbReference type="NCBI Taxonomy" id="741705"/>
    <lineage>
        <taxon>Eukaryota</taxon>
        <taxon>Fungi</taxon>
        <taxon>Dikarya</taxon>
        <taxon>Basidiomycota</taxon>
        <taxon>Agaricomycotina</taxon>
        <taxon>Agaricomycetes</taxon>
        <taxon>Agaricomycetidae</taxon>
        <taxon>Boletales</taxon>
        <taxon>Coniophorineae</taxon>
        <taxon>Coniophoraceae</taxon>
        <taxon>Coniophora</taxon>
    </lineage>
</organism>
<keyword evidence="4" id="KW-1185">Reference proteome</keyword>
<feature type="coiled-coil region" evidence="1">
    <location>
        <begin position="36"/>
        <end position="117"/>
    </location>
</feature>
<dbReference type="RefSeq" id="XP_007767777.1">
    <property type="nucleotide sequence ID" value="XM_007769587.1"/>
</dbReference>
<name>A0A5M3MS76_CONPW</name>
<evidence type="ECO:0000256" key="1">
    <source>
        <dbReference type="SAM" id="Coils"/>
    </source>
</evidence>
<keyword evidence="1" id="KW-0175">Coiled coil</keyword>
<comment type="caution">
    <text evidence="3">The sequence shown here is derived from an EMBL/GenBank/DDBJ whole genome shotgun (WGS) entry which is preliminary data.</text>
</comment>
<dbReference type="Proteomes" id="UP000053558">
    <property type="component" value="Unassembled WGS sequence"/>
</dbReference>
<reference evidence="4" key="1">
    <citation type="journal article" date="2012" name="Science">
        <title>The Paleozoic origin of enzymatic lignin decomposition reconstructed from 31 fungal genomes.</title>
        <authorList>
            <person name="Floudas D."/>
            <person name="Binder M."/>
            <person name="Riley R."/>
            <person name="Barry K."/>
            <person name="Blanchette R.A."/>
            <person name="Henrissat B."/>
            <person name="Martinez A.T."/>
            <person name="Otillar R."/>
            <person name="Spatafora J.W."/>
            <person name="Yadav J.S."/>
            <person name="Aerts A."/>
            <person name="Benoit I."/>
            <person name="Boyd A."/>
            <person name="Carlson A."/>
            <person name="Copeland A."/>
            <person name="Coutinho P.M."/>
            <person name="de Vries R.P."/>
            <person name="Ferreira P."/>
            <person name="Findley K."/>
            <person name="Foster B."/>
            <person name="Gaskell J."/>
            <person name="Glotzer D."/>
            <person name="Gorecki P."/>
            <person name="Heitman J."/>
            <person name="Hesse C."/>
            <person name="Hori C."/>
            <person name="Igarashi K."/>
            <person name="Jurgens J.A."/>
            <person name="Kallen N."/>
            <person name="Kersten P."/>
            <person name="Kohler A."/>
            <person name="Kuees U."/>
            <person name="Kumar T.K.A."/>
            <person name="Kuo A."/>
            <person name="LaButti K."/>
            <person name="Larrondo L.F."/>
            <person name="Lindquist E."/>
            <person name="Ling A."/>
            <person name="Lombard V."/>
            <person name="Lucas S."/>
            <person name="Lundell T."/>
            <person name="Martin R."/>
            <person name="McLaughlin D.J."/>
            <person name="Morgenstern I."/>
            <person name="Morin E."/>
            <person name="Murat C."/>
            <person name="Nagy L.G."/>
            <person name="Nolan M."/>
            <person name="Ohm R.A."/>
            <person name="Patyshakuliyeva A."/>
            <person name="Rokas A."/>
            <person name="Ruiz-Duenas F.J."/>
            <person name="Sabat G."/>
            <person name="Salamov A."/>
            <person name="Samejima M."/>
            <person name="Schmutz J."/>
            <person name="Slot J.C."/>
            <person name="St John F."/>
            <person name="Stenlid J."/>
            <person name="Sun H."/>
            <person name="Sun S."/>
            <person name="Syed K."/>
            <person name="Tsang A."/>
            <person name="Wiebenga A."/>
            <person name="Young D."/>
            <person name="Pisabarro A."/>
            <person name="Eastwood D.C."/>
            <person name="Martin F."/>
            <person name="Cullen D."/>
            <person name="Grigoriev I.V."/>
            <person name="Hibbett D.S."/>
        </authorList>
    </citation>
    <scope>NUCLEOTIDE SEQUENCE [LARGE SCALE GENOMIC DNA]</scope>
    <source>
        <strain evidence="4">RWD-64-598 SS2</strain>
    </source>
</reference>
<dbReference type="OrthoDB" id="3214033at2759"/>
<dbReference type="Pfam" id="PF20411">
    <property type="entry name" value="DUF6697"/>
    <property type="match status" value="1"/>
</dbReference>
<evidence type="ECO:0000313" key="3">
    <source>
        <dbReference type="EMBL" id="EIW81927.1"/>
    </source>
</evidence>
<dbReference type="GeneID" id="19205184"/>
<feature type="domain" description="DUF6697" evidence="2">
    <location>
        <begin position="189"/>
        <end position="322"/>
    </location>
</feature>
<dbReference type="OMA" id="ECKENEW"/>
<proteinExistence type="predicted"/>
<sequence length="364" mass="41301">MLESLDERLKDHPIDASRMLNLAADASHGHDVTQKYLQAQAEIEKLKAMMQELQDGQVEDFISTLRDHTKENDEEKKGLQKELSKVKKEKGDMRRRVVALERQLEEVQTEKVQVSRELLVCDEERRTLSKQAESFVALSLQLEKDVVWIRSEALARMNPPPPIDPSFRPIVYQFKDVAEVGTKIPEEFKKQRAFFVPLPPRALPLHMPLGAYGEHGYWFAPPITPPPDAWFHLLVEGAPEQWTYLGQYVSKPFVDGEMSVAEWLCLDSVTKTAYCQRLAAENKAKNQLKNADVLTIRRKHDIGEMLVPCFYLRCIGFDMALHGVLKACLTSTPMTPEAASTGSEQTYAPRWAHMSVASDSVAGR</sequence>